<evidence type="ECO:0000259" key="2">
    <source>
        <dbReference type="PROSITE" id="PS50943"/>
    </source>
</evidence>
<dbReference type="SUPFAM" id="SSF47413">
    <property type="entry name" value="lambda repressor-like DNA-binding domains"/>
    <property type="match status" value="1"/>
</dbReference>
<proteinExistence type="predicted"/>
<sequence length="178" mass="20885">MKIGEKINCFRNERKLTIRELANLTSLSIGYISNLERDLTSPSLANLHTICQALEISLVELIMESQEEEKIIITRKDERKKMYYDEKEKIKYEALIRDKDKFDAYAVTLEAKTEFSNKAWEHNMDEFGVVIKGQLEVMVGEETYLLNEGDTVLVNKLVEHKHRNPINEKSISHWYFVK</sequence>
<name>A0A267MIN3_9FIRM</name>
<dbReference type="PROSITE" id="PS50943">
    <property type="entry name" value="HTH_CROC1"/>
    <property type="match status" value="1"/>
</dbReference>
<dbReference type="EMBL" id="NIBG01000007">
    <property type="protein sequence ID" value="PAB59441.1"/>
    <property type="molecule type" value="Genomic_DNA"/>
</dbReference>
<dbReference type="GO" id="GO:0003677">
    <property type="term" value="F:DNA binding"/>
    <property type="evidence" value="ECO:0007669"/>
    <property type="project" value="UniProtKB-KW"/>
</dbReference>
<dbReference type="OrthoDB" id="9814553at2"/>
<gene>
    <name evidence="3" type="ORF">CCE28_09490</name>
</gene>
<dbReference type="Gene3D" id="2.60.120.10">
    <property type="entry name" value="Jelly Rolls"/>
    <property type="match status" value="1"/>
</dbReference>
<dbReference type="SUPFAM" id="SSF51182">
    <property type="entry name" value="RmlC-like cupins"/>
    <property type="match status" value="1"/>
</dbReference>
<dbReference type="CDD" id="cd02209">
    <property type="entry name" value="cupin_XRE_C"/>
    <property type="match status" value="1"/>
</dbReference>
<feature type="domain" description="HTH cro/C1-type" evidence="2">
    <location>
        <begin position="11"/>
        <end position="61"/>
    </location>
</feature>
<organism evidence="3 4">
    <name type="scientific">Anaeromicrobium sediminis</name>
    <dbReference type="NCBI Taxonomy" id="1478221"/>
    <lineage>
        <taxon>Bacteria</taxon>
        <taxon>Bacillati</taxon>
        <taxon>Bacillota</taxon>
        <taxon>Clostridia</taxon>
        <taxon>Peptostreptococcales</taxon>
        <taxon>Thermotaleaceae</taxon>
        <taxon>Anaeromicrobium</taxon>
    </lineage>
</organism>
<dbReference type="InterPro" id="IPR014710">
    <property type="entry name" value="RmlC-like_jellyroll"/>
</dbReference>
<evidence type="ECO:0000256" key="1">
    <source>
        <dbReference type="ARBA" id="ARBA00023125"/>
    </source>
</evidence>
<protein>
    <recommendedName>
        <fullName evidence="2">HTH cro/C1-type domain-containing protein</fullName>
    </recommendedName>
</protein>
<evidence type="ECO:0000313" key="4">
    <source>
        <dbReference type="Proteomes" id="UP000216024"/>
    </source>
</evidence>
<dbReference type="PANTHER" id="PTHR46797">
    <property type="entry name" value="HTH-TYPE TRANSCRIPTIONAL REGULATOR"/>
    <property type="match status" value="1"/>
</dbReference>
<comment type="caution">
    <text evidence="3">The sequence shown here is derived from an EMBL/GenBank/DDBJ whole genome shotgun (WGS) entry which is preliminary data.</text>
</comment>
<dbReference type="Pfam" id="PF12844">
    <property type="entry name" value="HTH_19"/>
    <property type="match status" value="1"/>
</dbReference>
<accession>A0A267MIN3</accession>
<dbReference type="InterPro" id="IPR010982">
    <property type="entry name" value="Lambda_DNA-bd_dom_sf"/>
</dbReference>
<dbReference type="InterPro" id="IPR013096">
    <property type="entry name" value="Cupin_2"/>
</dbReference>
<dbReference type="Pfam" id="PF07883">
    <property type="entry name" value="Cupin_2"/>
    <property type="match status" value="1"/>
</dbReference>
<dbReference type="GO" id="GO:0003700">
    <property type="term" value="F:DNA-binding transcription factor activity"/>
    <property type="evidence" value="ECO:0007669"/>
    <property type="project" value="TreeGrafter"/>
</dbReference>
<dbReference type="PANTHER" id="PTHR46797:SF2">
    <property type="entry name" value="TRANSCRIPTIONAL REGULATOR"/>
    <property type="match status" value="1"/>
</dbReference>
<dbReference type="SMART" id="SM00530">
    <property type="entry name" value="HTH_XRE"/>
    <property type="match status" value="1"/>
</dbReference>
<dbReference type="InterPro" id="IPR001387">
    <property type="entry name" value="Cro/C1-type_HTH"/>
</dbReference>
<keyword evidence="1" id="KW-0238">DNA-binding</keyword>
<keyword evidence="4" id="KW-1185">Reference proteome</keyword>
<dbReference type="InterPro" id="IPR011051">
    <property type="entry name" value="RmlC_Cupin_sf"/>
</dbReference>
<dbReference type="AlphaFoldDB" id="A0A267MIN3"/>
<dbReference type="Gene3D" id="1.10.260.40">
    <property type="entry name" value="lambda repressor-like DNA-binding domains"/>
    <property type="match status" value="1"/>
</dbReference>
<dbReference type="GO" id="GO:0005829">
    <property type="term" value="C:cytosol"/>
    <property type="evidence" value="ECO:0007669"/>
    <property type="project" value="TreeGrafter"/>
</dbReference>
<reference evidence="3 4" key="1">
    <citation type="submission" date="2017-06" db="EMBL/GenBank/DDBJ databases">
        <title>Draft genome sequence of anaerobic fermentative bacterium Anaeromicrobium sediminis DY2726D isolated from West Pacific Ocean sediments.</title>
        <authorList>
            <person name="Zeng X."/>
        </authorList>
    </citation>
    <scope>NUCLEOTIDE SEQUENCE [LARGE SCALE GENOMIC DNA]</scope>
    <source>
        <strain evidence="3 4">DY2726D</strain>
    </source>
</reference>
<evidence type="ECO:0000313" key="3">
    <source>
        <dbReference type="EMBL" id="PAB59441.1"/>
    </source>
</evidence>
<dbReference type="CDD" id="cd00093">
    <property type="entry name" value="HTH_XRE"/>
    <property type="match status" value="1"/>
</dbReference>
<dbReference type="RefSeq" id="WP_095133323.1">
    <property type="nucleotide sequence ID" value="NZ_NIBG01000007.1"/>
</dbReference>
<dbReference type="InterPro" id="IPR050807">
    <property type="entry name" value="TransReg_Diox_bact_type"/>
</dbReference>
<dbReference type="Proteomes" id="UP000216024">
    <property type="component" value="Unassembled WGS sequence"/>
</dbReference>